<gene>
    <name evidence="2" type="ORF">GCM10023151_06390</name>
</gene>
<feature type="signal peptide" evidence="1">
    <location>
        <begin position="1"/>
        <end position="23"/>
    </location>
</feature>
<evidence type="ECO:0000313" key="2">
    <source>
        <dbReference type="EMBL" id="GAA4357429.1"/>
    </source>
</evidence>
<evidence type="ECO:0008006" key="4">
    <source>
        <dbReference type="Google" id="ProtNLM"/>
    </source>
</evidence>
<name>A0ABP8IES4_9GAMM</name>
<dbReference type="RefSeq" id="WP_345291754.1">
    <property type="nucleotide sequence ID" value="NZ_BAABFV010000001.1"/>
</dbReference>
<comment type="caution">
    <text evidence="2">The sequence shown here is derived from an EMBL/GenBank/DDBJ whole genome shotgun (WGS) entry which is preliminary data.</text>
</comment>
<dbReference type="Proteomes" id="UP001501011">
    <property type="component" value="Unassembled WGS sequence"/>
</dbReference>
<protein>
    <recommendedName>
        <fullName evidence="4">Outer membrane protein beta-barrel domain-containing protein</fullName>
    </recommendedName>
</protein>
<dbReference type="EMBL" id="BAABFV010000001">
    <property type="protein sequence ID" value="GAA4357429.1"/>
    <property type="molecule type" value="Genomic_DNA"/>
</dbReference>
<sequence length="211" mass="23816">MKKHITLAVATALTIAFTLSAQASDKLRYDYIDFGYLHSAGERTSDKTGYQFNLSLAFDDTWYVRSTLQSQSADVWTADSKGDVTATEYSMAIGFHVPTSRTDDFFLEAGYLKFDGDGIIPQSTYGNDEDGFLVNTGFRGRLSTSWEYKVFAGYKDYDYSEYVNEALHEDSTSTTYGLEGRYYLSKNWSFGIKVSEEITGLTSGFDFRFNL</sequence>
<evidence type="ECO:0000313" key="3">
    <source>
        <dbReference type="Proteomes" id="UP001501011"/>
    </source>
</evidence>
<feature type="chain" id="PRO_5046101727" description="Outer membrane protein beta-barrel domain-containing protein" evidence="1">
    <location>
        <begin position="24"/>
        <end position="211"/>
    </location>
</feature>
<proteinExistence type="predicted"/>
<keyword evidence="1" id="KW-0732">Signal</keyword>
<evidence type="ECO:0000256" key="1">
    <source>
        <dbReference type="SAM" id="SignalP"/>
    </source>
</evidence>
<organism evidence="2 3">
    <name type="scientific">Kangiella marina</name>
    <dbReference type="NCBI Taxonomy" id="1079178"/>
    <lineage>
        <taxon>Bacteria</taxon>
        <taxon>Pseudomonadati</taxon>
        <taxon>Pseudomonadota</taxon>
        <taxon>Gammaproteobacteria</taxon>
        <taxon>Kangiellales</taxon>
        <taxon>Kangiellaceae</taxon>
        <taxon>Kangiella</taxon>
    </lineage>
</organism>
<keyword evidence="3" id="KW-1185">Reference proteome</keyword>
<reference evidence="3" key="1">
    <citation type="journal article" date="2019" name="Int. J. Syst. Evol. Microbiol.">
        <title>The Global Catalogue of Microorganisms (GCM) 10K type strain sequencing project: providing services to taxonomists for standard genome sequencing and annotation.</title>
        <authorList>
            <consortium name="The Broad Institute Genomics Platform"/>
            <consortium name="The Broad Institute Genome Sequencing Center for Infectious Disease"/>
            <person name="Wu L."/>
            <person name="Ma J."/>
        </authorList>
    </citation>
    <scope>NUCLEOTIDE SEQUENCE [LARGE SCALE GENOMIC DNA]</scope>
    <source>
        <strain evidence="3">JCM 17728</strain>
    </source>
</reference>
<dbReference type="SUPFAM" id="SSF56935">
    <property type="entry name" value="Porins"/>
    <property type="match status" value="1"/>
</dbReference>
<accession>A0ABP8IES4</accession>